<dbReference type="EMBL" id="HG794546">
    <property type="protein sequence ID" value="CDL00664.1"/>
    <property type="molecule type" value="Genomic_DNA"/>
</dbReference>
<dbReference type="eggNOG" id="COG3415">
    <property type="taxonomic scope" value="Bacteria"/>
</dbReference>
<sequence length="60" mass="6684">MEQTVSIIVSPEDQVRLAEVIGDLNSPQKHVQRARIVLLSVERRPVIEVARNIGISRPAV</sequence>
<dbReference type="AlphaFoldDB" id="V6F5E3"/>
<gene>
    <name evidence="1" type="ordered locus">MGMSRv2__3449</name>
</gene>
<organism evidence="1 2">
    <name type="scientific">Magnetospirillum gryphiswaldense (strain DSM 6361 / JCM 21280 / NBRC 15271 / MSR-1)</name>
    <dbReference type="NCBI Taxonomy" id="431944"/>
    <lineage>
        <taxon>Bacteria</taxon>
        <taxon>Pseudomonadati</taxon>
        <taxon>Pseudomonadota</taxon>
        <taxon>Alphaproteobacteria</taxon>
        <taxon>Rhodospirillales</taxon>
        <taxon>Rhodospirillaceae</taxon>
        <taxon>Magnetospirillum</taxon>
    </lineage>
</organism>
<accession>V6F5E3</accession>
<reference evidence="1 2" key="1">
    <citation type="journal article" date="2014" name="Genome Announc.">
        <title>Complete genome sequence of Magnetospirillum gryphiswaldense MSR-1.</title>
        <authorList>
            <person name="Wang X."/>
            <person name="Wang Q."/>
            <person name="Zhang W."/>
            <person name="Wang Y."/>
            <person name="Li L."/>
            <person name="Wen T."/>
            <person name="Zhang T."/>
            <person name="Zhang Y."/>
            <person name="Xu J."/>
            <person name="Hu J."/>
            <person name="Li S."/>
            <person name="Liu L."/>
            <person name="Liu J."/>
            <person name="Jiang W."/>
            <person name="Tian J."/>
            <person name="Li Y."/>
            <person name="Schuler D."/>
            <person name="Wang L."/>
            <person name="Li J."/>
        </authorList>
    </citation>
    <scope>NUCLEOTIDE SEQUENCE [LARGE SCALE GENOMIC DNA]</scope>
    <source>
        <strain evidence="2">DSM 6361 / JCM 21280 / NBRC 15271 / MSR-1</strain>
    </source>
</reference>
<evidence type="ECO:0000313" key="2">
    <source>
        <dbReference type="Proteomes" id="UP000018922"/>
    </source>
</evidence>
<dbReference type="KEGG" id="mgy:MGMSRv2__3449"/>
<evidence type="ECO:0000313" key="1">
    <source>
        <dbReference type="EMBL" id="CDL00664.1"/>
    </source>
</evidence>
<dbReference type="HOGENOM" id="CLU_3045251_0_0_5"/>
<dbReference type="STRING" id="1430440.MGMSRv2__3449"/>
<keyword evidence="2" id="KW-1185">Reference proteome</keyword>
<name>V6F5E3_MAGGM</name>
<proteinExistence type="predicted"/>
<protein>
    <submittedName>
        <fullName evidence="1">Transposase</fullName>
    </submittedName>
</protein>
<dbReference type="Proteomes" id="UP000018922">
    <property type="component" value="Chromosome I"/>
</dbReference>